<protein>
    <submittedName>
        <fullName evidence="1">Uncharacterized protein</fullName>
    </submittedName>
</protein>
<organism evidence="1 2">
    <name type="scientific">Nitrosomonas ureae</name>
    <dbReference type="NCBI Taxonomy" id="44577"/>
    <lineage>
        <taxon>Bacteria</taxon>
        <taxon>Pseudomonadati</taxon>
        <taxon>Pseudomonadota</taxon>
        <taxon>Betaproteobacteria</taxon>
        <taxon>Nitrosomonadales</taxon>
        <taxon>Nitrosomonadaceae</taxon>
        <taxon>Nitrosomonas</taxon>
    </lineage>
</organism>
<dbReference type="AlphaFoldDB" id="A0A285BVG8"/>
<dbReference type="Proteomes" id="UP000242498">
    <property type="component" value="Chromosome I"/>
</dbReference>
<evidence type="ECO:0000313" key="1">
    <source>
        <dbReference type="EMBL" id="SNX59232.1"/>
    </source>
</evidence>
<dbReference type="RefSeq" id="WP_096292006.1">
    <property type="nucleotide sequence ID" value="NZ_LT907782.1"/>
</dbReference>
<accession>A0A285BVG8</accession>
<name>A0A285BVG8_9PROT</name>
<proteinExistence type="predicted"/>
<dbReference type="EMBL" id="LT907782">
    <property type="protein sequence ID" value="SNX59232.1"/>
    <property type="molecule type" value="Genomic_DNA"/>
</dbReference>
<reference evidence="1 2" key="1">
    <citation type="submission" date="2017-08" db="EMBL/GenBank/DDBJ databases">
        <authorList>
            <person name="de Groot N.N."/>
        </authorList>
    </citation>
    <scope>NUCLEOTIDE SEQUENCE [LARGE SCALE GENOMIC DNA]</scope>
    <source>
        <strain evidence="1 2">Nm15</strain>
    </source>
</reference>
<sequence length="106" mass="12049">MSGTRIRQKFAKKRSLHGVNEHFSQIFNAIIVPRSNRAKVSFNVHDIALKLFYCCNMNDSGSYGHLPMHRAIVQQSFCAAKALIRKEGIMKTSLSTYLKISTFTIK</sequence>
<gene>
    <name evidence="1" type="ORF">SAMN06296273_0673</name>
</gene>
<evidence type="ECO:0000313" key="2">
    <source>
        <dbReference type="Proteomes" id="UP000242498"/>
    </source>
</evidence>